<feature type="domain" description="Plastocyanin-like" evidence="11">
    <location>
        <begin position="548"/>
        <end position="587"/>
    </location>
</feature>
<comment type="cofactor">
    <cofactor evidence="2">
        <name>Cu cation</name>
        <dbReference type="ChEBI" id="CHEBI:23378"/>
    </cofactor>
</comment>
<name>A0A316Z2P1_9BASI</name>
<dbReference type="Pfam" id="PF07732">
    <property type="entry name" value="Cu-oxidase_3"/>
    <property type="match status" value="1"/>
</dbReference>
<keyword evidence="9" id="KW-0732">Signal</keyword>
<dbReference type="OrthoDB" id="2121828at2759"/>
<dbReference type="AlphaFoldDB" id="A0A316Z2P1"/>
<dbReference type="GO" id="GO:0005507">
    <property type="term" value="F:copper ion binding"/>
    <property type="evidence" value="ECO:0007669"/>
    <property type="project" value="InterPro"/>
</dbReference>
<evidence type="ECO:0000259" key="11">
    <source>
        <dbReference type="Pfam" id="PF07731"/>
    </source>
</evidence>
<evidence type="ECO:0000256" key="9">
    <source>
        <dbReference type="SAM" id="SignalP"/>
    </source>
</evidence>
<organism evidence="13 14">
    <name type="scientific">Tilletiopsis washingtonensis</name>
    <dbReference type="NCBI Taxonomy" id="58919"/>
    <lineage>
        <taxon>Eukaryota</taxon>
        <taxon>Fungi</taxon>
        <taxon>Dikarya</taxon>
        <taxon>Basidiomycota</taxon>
        <taxon>Ustilaginomycotina</taxon>
        <taxon>Exobasidiomycetes</taxon>
        <taxon>Entylomatales</taxon>
        <taxon>Entylomatales incertae sedis</taxon>
        <taxon>Tilletiopsis</taxon>
    </lineage>
</organism>
<keyword evidence="6" id="KW-0560">Oxidoreductase</keyword>
<feature type="domain" description="Plastocyanin-like" evidence="12">
    <location>
        <begin position="34"/>
        <end position="143"/>
    </location>
</feature>
<protein>
    <recommendedName>
        <fullName evidence="4">laccase</fullName>
        <ecNumber evidence="4">1.10.3.2</ecNumber>
    </recommendedName>
</protein>
<dbReference type="PANTHER" id="PTHR11709">
    <property type="entry name" value="MULTI-COPPER OXIDASE"/>
    <property type="match status" value="1"/>
</dbReference>
<dbReference type="InterPro" id="IPR002355">
    <property type="entry name" value="Cu_oxidase_Cu_BS"/>
</dbReference>
<dbReference type="GO" id="GO:0052716">
    <property type="term" value="F:hydroquinone:oxygen oxidoreductase activity"/>
    <property type="evidence" value="ECO:0007669"/>
    <property type="project" value="UniProtKB-EC"/>
</dbReference>
<dbReference type="PANTHER" id="PTHR11709:SF394">
    <property type="entry name" value="FI03373P-RELATED"/>
    <property type="match status" value="1"/>
</dbReference>
<keyword evidence="8" id="KW-0325">Glycoprotein</keyword>
<dbReference type="InterPro" id="IPR011706">
    <property type="entry name" value="Cu-oxidase_C"/>
</dbReference>
<proteinExistence type="inferred from homology"/>
<evidence type="ECO:0000256" key="5">
    <source>
        <dbReference type="ARBA" id="ARBA00022723"/>
    </source>
</evidence>
<comment type="catalytic activity">
    <reaction evidence="1">
        <text>4 hydroquinone + O2 = 4 benzosemiquinone + 2 H2O</text>
        <dbReference type="Rhea" id="RHEA:11276"/>
        <dbReference type="ChEBI" id="CHEBI:15377"/>
        <dbReference type="ChEBI" id="CHEBI:15379"/>
        <dbReference type="ChEBI" id="CHEBI:17594"/>
        <dbReference type="ChEBI" id="CHEBI:17977"/>
        <dbReference type="EC" id="1.10.3.2"/>
    </reaction>
</comment>
<dbReference type="Gene3D" id="2.60.40.420">
    <property type="entry name" value="Cupredoxins - blue copper proteins"/>
    <property type="match status" value="3"/>
</dbReference>
<accession>A0A316Z2P1</accession>
<feature type="signal peptide" evidence="9">
    <location>
        <begin position="1"/>
        <end position="19"/>
    </location>
</feature>
<dbReference type="Pfam" id="PF00394">
    <property type="entry name" value="Cu-oxidase"/>
    <property type="match status" value="1"/>
</dbReference>
<dbReference type="InterPro" id="IPR008972">
    <property type="entry name" value="Cupredoxin"/>
</dbReference>
<keyword evidence="14" id="KW-1185">Reference proteome</keyword>
<keyword evidence="7" id="KW-0186">Copper</keyword>
<dbReference type="PROSITE" id="PS00080">
    <property type="entry name" value="MULTICOPPER_OXIDASE2"/>
    <property type="match status" value="1"/>
</dbReference>
<evidence type="ECO:0000259" key="12">
    <source>
        <dbReference type="Pfam" id="PF07732"/>
    </source>
</evidence>
<reference evidence="13 14" key="1">
    <citation type="journal article" date="2018" name="Mol. Biol. Evol.">
        <title>Broad Genomic Sampling Reveals a Smut Pathogenic Ancestry of the Fungal Clade Ustilaginomycotina.</title>
        <authorList>
            <person name="Kijpornyongpan T."/>
            <person name="Mondo S.J."/>
            <person name="Barry K."/>
            <person name="Sandor L."/>
            <person name="Lee J."/>
            <person name="Lipzen A."/>
            <person name="Pangilinan J."/>
            <person name="LaButti K."/>
            <person name="Hainaut M."/>
            <person name="Henrissat B."/>
            <person name="Grigoriev I.V."/>
            <person name="Spatafora J.W."/>
            <person name="Aime M.C."/>
        </authorList>
    </citation>
    <scope>NUCLEOTIDE SEQUENCE [LARGE SCALE GENOMIC DNA]</scope>
    <source>
        <strain evidence="13 14">MCA 4186</strain>
    </source>
</reference>
<feature type="domain" description="Plastocyanin-like" evidence="11">
    <location>
        <begin position="441"/>
        <end position="537"/>
    </location>
</feature>
<dbReference type="InterPro" id="IPR011707">
    <property type="entry name" value="Cu-oxidase-like_N"/>
</dbReference>
<evidence type="ECO:0000256" key="1">
    <source>
        <dbReference type="ARBA" id="ARBA00000349"/>
    </source>
</evidence>
<dbReference type="InterPro" id="IPR045087">
    <property type="entry name" value="Cu-oxidase_fam"/>
</dbReference>
<feature type="domain" description="Plastocyanin-like" evidence="10">
    <location>
        <begin position="153"/>
        <end position="290"/>
    </location>
</feature>
<evidence type="ECO:0000256" key="6">
    <source>
        <dbReference type="ARBA" id="ARBA00023002"/>
    </source>
</evidence>
<evidence type="ECO:0000256" key="8">
    <source>
        <dbReference type="ARBA" id="ARBA00023180"/>
    </source>
</evidence>
<dbReference type="RefSeq" id="XP_025596080.1">
    <property type="nucleotide sequence ID" value="XM_025740355.1"/>
</dbReference>
<feature type="chain" id="PRO_5016362576" description="laccase" evidence="9">
    <location>
        <begin position="20"/>
        <end position="602"/>
    </location>
</feature>
<dbReference type="EC" id="1.10.3.2" evidence="4"/>
<gene>
    <name evidence="13" type="ORF">FA09DRAFT_300931</name>
</gene>
<sequence length="602" mass="65269">MRLSLPLLALACLAPAALARTVRVHLDVSLGTLWSDGTPQVHSALVNGTSPGPALRFQLGDFILVNVTNSLEYANTTIHWHGLSMMLTPLVDGVPLVTQWPIAPNRWFEYGFKAEQVGTYWYHSHVGLQVMSAHGAFIIEDPDDPYADEYCQDVPLMVGDTFHRPQEKILAGLYGEPFQWIGTAKALTINGKMIGGVCNETEAAAQEVSCADRPADGPAEEQPHVIHLDYEQTARLRWIGAQALMYQTIGVMNHSMKLIAADGTYIKPMEISAVEIAGGQRYDTLLTGKSEDEVKTDGLSGCYFIRSESRWRESSAASAHLWTGLLAYPSCDIAKALSSLSAATSEKILSDAVPKFGWLTAEFEPLEGAKQEDTFPSDAEVTRRVYIDAQQIPAGPSGKGSRWANNGVVYAEESNALQNATTDTPYLIQIFKGEAEAPSYSRAMDPNQGPSGYDPVSKTWVAKAGEVIDIVIINNASATGHQVEVHPWHRHGDKHWTLASGPGIFSDAALAEARASGFKKPIARDTSVIYAGPGATINPGELLPSNSSGGWLVMRTKVQSADLGAFLLHCHIAPHSAMGMSMTWAMDVDELRTSQAMKAYSE</sequence>
<dbReference type="GeneID" id="37267901"/>
<evidence type="ECO:0000256" key="7">
    <source>
        <dbReference type="ARBA" id="ARBA00023008"/>
    </source>
</evidence>
<evidence type="ECO:0000256" key="4">
    <source>
        <dbReference type="ARBA" id="ARBA00012297"/>
    </source>
</evidence>
<evidence type="ECO:0000259" key="10">
    <source>
        <dbReference type="Pfam" id="PF00394"/>
    </source>
</evidence>
<dbReference type="EMBL" id="KZ819302">
    <property type="protein sequence ID" value="PWN95801.1"/>
    <property type="molecule type" value="Genomic_DNA"/>
</dbReference>
<dbReference type="Pfam" id="PF07731">
    <property type="entry name" value="Cu-oxidase_2"/>
    <property type="match status" value="2"/>
</dbReference>
<dbReference type="Proteomes" id="UP000245946">
    <property type="component" value="Unassembled WGS sequence"/>
</dbReference>
<keyword evidence="5" id="KW-0479">Metal-binding</keyword>
<dbReference type="SUPFAM" id="SSF49503">
    <property type="entry name" value="Cupredoxins"/>
    <property type="match status" value="3"/>
</dbReference>
<evidence type="ECO:0000313" key="14">
    <source>
        <dbReference type="Proteomes" id="UP000245946"/>
    </source>
</evidence>
<dbReference type="InterPro" id="IPR001117">
    <property type="entry name" value="Cu-oxidase_2nd"/>
</dbReference>
<evidence type="ECO:0000313" key="13">
    <source>
        <dbReference type="EMBL" id="PWN95801.1"/>
    </source>
</evidence>
<evidence type="ECO:0000256" key="2">
    <source>
        <dbReference type="ARBA" id="ARBA00001935"/>
    </source>
</evidence>
<evidence type="ECO:0000256" key="3">
    <source>
        <dbReference type="ARBA" id="ARBA00010609"/>
    </source>
</evidence>
<comment type="similarity">
    <text evidence="3">Belongs to the multicopper oxidase family.</text>
</comment>
<dbReference type="STRING" id="58919.A0A316Z2P1"/>